<dbReference type="Pfam" id="PF07837">
    <property type="entry name" value="FTCD_N"/>
    <property type="match status" value="1"/>
</dbReference>
<evidence type="ECO:0000313" key="4">
    <source>
        <dbReference type="Proteomes" id="UP000502706"/>
    </source>
</evidence>
<dbReference type="SUPFAM" id="SSF55116">
    <property type="entry name" value="Formiminotransferase domain of formiminotransferase-cyclodeaminase"/>
    <property type="match status" value="1"/>
</dbReference>
<dbReference type="SMART" id="SM01222">
    <property type="entry name" value="FTCD_N"/>
    <property type="match status" value="1"/>
</dbReference>
<evidence type="ECO:0000256" key="1">
    <source>
        <dbReference type="SAM" id="MobiDB-lite"/>
    </source>
</evidence>
<dbReference type="AlphaFoldDB" id="A0A6G8PXZ3"/>
<dbReference type="EMBL" id="CP045121">
    <property type="protein sequence ID" value="QIN79089.1"/>
    <property type="molecule type" value="Genomic_DNA"/>
</dbReference>
<dbReference type="Gene3D" id="3.30.990.10">
    <property type="entry name" value="Formiminotransferase, N-terminal subdomain"/>
    <property type="match status" value="1"/>
</dbReference>
<dbReference type="InterPro" id="IPR022384">
    <property type="entry name" value="FormiminoTrfase_cat_dom_sf"/>
</dbReference>
<feature type="domain" description="Formiminotransferase N-terminal subdomain" evidence="2">
    <location>
        <begin position="4"/>
        <end position="174"/>
    </location>
</feature>
<feature type="region of interest" description="Disordered" evidence="1">
    <location>
        <begin position="149"/>
        <end position="195"/>
    </location>
</feature>
<dbReference type="PANTHER" id="PTHR12234">
    <property type="entry name" value="FORMIMINOTRANSFERASE-CYCLODEAMINASE"/>
    <property type="match status" value="1"/>
</dbReference>
<dbReference type="GO" id="GO:0016740">
    <property type="term" value="F:transferase activity"/>
    <property type="evidence" value="ECO:0007669"/>
    <property type="project" value="InterPro"/>
</dbReference>
<dbReference type="InterPro" id="IPR051623">
    <property type="entry name" value="FTCD"/>
</dbReference>
<evidence type="ECO:0000313" key="3">
    <source>
        <dbReference type="EMBL" id="QIN79089.1"/>
    </source>
</evidence>
<organism evidence="3 4">
    <name type="scientific">Rubrobacter marinus</name>
    <dbReference type="NCBI Taxonomy" id="2653852"/>
    <lineage>
        <taxon>Bacteria</taxon>
        <taxon>Bacillati</taxon>
        <taxon>Actinomycetota</taxon>
        <taxon>Rubrobacteria</taxon>
        <taxon>Rubrobacterales</taxon>
        <taxon>Rubrobacteraceae</taxon>
        <taxon>Rubrobacter</taxon>
    </lineage>
</organism>
<accession>A0A6G8PXZ3</accession>
<dbReference type="Proteomes" id="UP000502706">
    <property type="component" value="Chromosome"/>
</dbReference>
<proteinExistence type="predicted"/>
<reference evidence="3 4" key="1">
    <citation type="submission" date="2019-10" db="EMBL/GenBank/DDBJ databases">
        <title>Rubrobacter sp nov SCSIO 52915 isolated from a deep-sea sediment in the South China Sea.</title>
        <authorList>
            <person name="Chen R.W."/>
        </authorList>
    </citation>
    <scope>NUCLEOTIDE SEQUENCE [LARGE SCALE GENOMIC DNA]</scope>
    <source>
        <strain evidence="3 4">SCSIO 52915</strain>
    </source>
</reference>
<dbReference type="PANTHER" id="PTHR12234:SF1">
    <property type="entry name" value="FORMIMINOTRANSFERASE N-TERMINAL SUBDOMAIN-CONTAINING PROTEIN"/>
    <property type="match status" value="1"/>
</dbReference>
<keyword evidence="4" id="KW-1185">Reference proteome</keyword>
<dbReference type="InterPro" id="IPR012886">
    <property type="entry name" value="Formiminotransferase_N"/>
</dbReference>
<sequence>MGEKLYEAVPNFSEGRDEAKIRRIADAVRSVRGVAVLDLHSDGDHNRSVLTFVGEEGPLLEASSALARACLREIDLSAHSGVHPRMGALDVLPFVPLAGATMAAAADLARRVGEALGALGLPVYLYGEAASAPHRRNLADVRRGGYEGLSARSGSPEWRPDYGPGVLPPRSGRSRWGHGPSSSPSTPTWTRAPSR</sequence>
<feature type="compositionally biased region" description="Low complexity" evidence="1">
    <location>
        <begin position="180"/>
        <end position="195"/>
    </location>
</feature>
<protein>
    <recommendedName>
        <fullName evidence="2">Formiminotransferase N-terminal subdomain domain-containing protein</fullName>
    </recommendedName>
</protein>
<dbReference type="InterPro" id="IPR037064">
    <property type="entry name" value="Formiminotransferase_N_sf"/>
</dbReference>
<evidence type="ECO:0000259" key="2">
    <source>
        <dbReference type="SMART" id="SM01222"/>
    </source>
</evidence>
<gene>
    <name evidence="3" type="ORF">GBA65_11785</name>
</gene>
<dbReference type="KEGG" id="rmar:GBA65_11785"/>
<dbReference type="RefSeq" id="WP_166396751.1">
    <property type="nucleotide sequence ID" value="NZ_CP045121.1"/>
</dbReference>
<name>A0A6G8PXZ3_9ACTN</name>
<dbReference type="GO" id="GO:0005542">
    <property type="term" value="F:folic acid binding"/>
    <property type="evidence" value="ECO:0007669"/>
    <property type="project" value="InterPro"/>
</dbReference>